<dbReference type="GO" id="GO:0003747">
    <property type="term" value="F:translation release factor activity"/>
    <property type="evidence" value="ECO:0007669"/>
    <property type="project" value="InterPro"/>
</dbReference>
<evidence type="ECO:0000256" key="2">
    <source>
        <dbReference type="ARBA" id="ARBA00010835"/>
    </source>
</evidence>
<evidence type="ECO:0000256" key="10">
    <source>
        <dbReference type="ARBA" id="ARBA00077576"/>
    </source>
</evidence>
<evidence type="ECO:0000313" key="14">
    <source>
        <dbReference type="Proteomes" id="UP000244906"/>
    </source>
</evidence>
<dbReference type="Pfam" id="PF00472">
    <property type="entry name" value="RF-1"/>
    <property type="match status" value="1"/>
</dbReference>
<dbReference type="GO" id="GO:0043022">
    <property type="term" value="F:ribosome binding"/>
    <property type="evidence" value="ECO:0007669"/>
    <property type="project" value="TreeGrafter"/>
</dbReference>
<evidence type="ECO:0000313" key="13">
    <source>
        <dbReference type="EMBL" id="PVZ70421.1"/>
    </source>
</evidence>
<dbReference type="GO" id="GO:0004045">
    <property type="term" value="F:peptidyl-tRNA hydrolase activity"/>
    <property type="evidence" value="ECO:0007669"/>
    <property type="project" value="UniProtKB-EC"/>
</dbReference>
<evidence type="ECO:0000256" key="7">
    <source>
        <dbReference type="ARBA" id="ARBA00048707"/>
    </source>
</evidence>
<dbReference type="Proteomes" id="UP000244906">
    <property type="component" value="Unassembled WGS sequence"/>
</dbReference>
<evidence type="ECO:0000256" key="6">
    <source>
        <dbReference type="ARBA" id="ARBA00022845"/>
    </source>
</evidence>
<evidence type="ECO:0000256" key="11">
    <source>
        <dbReference type="SAM" id="MobiDB-lite"/>
    </source>
</evidence>
<dbReference type="SUPFAM" id="SSF75620">
    <property type="entry name" value="Release factor"/>
    <property type="match status" value="1"/>
</dbReference>
<dbReference type="AlphaFoldDB" id="A0A2V1H222"/>
<keyword evidence="5 13" id="KW-0378">Hydrolase</keyword>
<comment type="caution">
    <text evidence="13">The sequence shown here is derived from an EMBL/GenBank/DDBJ whole genome shotgun (WGS) entry which is preliminary data.</text>
</comment>
<dbReference type="FunFam" id="3.30.160.20:FF:000029">
    <property type="entry name" value="Peptidyl-tRNA hydrolase YaeJ"/>
    <property type="match status" value="1"/>
</dbReference>
<evidence type="ECO:0000256" key="9">
    <source>
        <dbReference type="ARBA" id="ARBA00070375"/>
    </source>
</evidence>
<name>A0A2V1H222_9GAMM</name>
<feature type="compositionally biased region" description="Basic residues" evidence="11">
    <location>
        <begin position="125"/>
        <end position="139"/>
    </location>
</feature>
<evidence type="ECO:0000256" key="3">
    <source>
        <dbReference type="ARBA" id="ARBA00013260"/>
    </source>
</evidence>
<dbReference type="NCBIfam" id="NF006718">
    <property type="entry name" value="PRK09256.1"/>
    <property type="match status" value="1"/>
</dbReference>
<organism evidence="13 14">
    <name type="scientific">Pelagibaculum spongiae</name>
    <dbReference type="NCBI Taxonomy" id="2080658"/>
    <lineage>
        <taxon>Bacteria</taxon>
        <taxon>Pseudomonadati</taxon>
        <taxon>Pseudomonadota</taxon>
        <taxon>Gammaproteobacteria</taxon>
        <taxon>Oceanospirillales</taxon>
        <taxon>Pelagibaculum</taxon>
    </lineage>
</organism>
<proteinExistence type="inferred from homology"/>
<comment type="similarity">
    <text evidence="2">Belongs to the prokaryotic/mitochondrial release factor family.</text>
</comment>
<gene>
    <name evidence="13" type="ORF">DC094_07465</name>
</gene>
<feature type="region of interest" description="Disordered" evidence="11">
    <location>
        <begin position="100"/>
        <end position="139"/>
    </location>
</feature>
<dbReference type="InterPro" id="IPR000352">
    <property type="entry name" value="Pep_chain_release_fac_I"/>
</dbReference>
<keyword evidence="14" id="KW-1185">Reference proteome</keyword>
<sequence length="139" mass="16006">MPLQISQAVSIADWEMDFTAIRASGPGGQNVNKVSSAIHLRFDIKHSSLPDFYKERLLKLSDQRITAEGVVVIKADRYRTQELNRQDALDRLLELIKNATKVEKKRRPTKPTKGSQRRRMDSKTKRGQTKVLRNKKSFE</sequence>
<dbReference type="OrthoDB" id="9815709at2"/>
<evidence type="ECO:0000256" key="4">
    <source>
        <dbReference type="ARBA" id="ARBA00022490"/>
    </source>
</evidence>
<dbReference type="Gene3D" id="3.30.160.20">
    <property type="match status" value="1"/>
</dbReference>
<comment type="catalytic activity">
    <reaction evidence="7">
        <text>an N-acyl-L-alpha-aminoacyl-tRNA + H2O = an N-acyl-L-amino acid + a tRNA + H(+)</text>
        <dbReference type="Rhea" id="RHEA:54448"/>
        <dbReference type="Rhea" id="RHEA-COMP:10123"/>
        <dbReference type="Rhea" id="RHEA-COMP:13883"/>
        <dbReference type="ChEBI" id="CHEBI:15377"/>
        <dbReference type="ChEBI" id="CHEBI:15378"/>
        <dbReference type="ChEBI" id="CHEBI:59874"/>
        <dbReference type="ChEBI" id="CHEBI:78442"/>
        <dbReference type="ChEBI" id="CHEBI:138191"/>
        <dbReference type="EC" id="3.1.1.29"/>
    </reaction>
</comment>
<accession>A0A2V1H222</accession>
<comment type="subunit">
    <text evidence="8">Associated with 70S ribosomes and polysomes.</text>
</comment>
<dbReference type="GO" id="GO:0006417">
    <property type="term" value="P:regulation of translation"/>
    <property type="evidence" value="ECO:0007669"/>
    <property type="project" value="UniProtKB-KW"/>
</dbReference>
<dbReference type="PANTHER" id="PTHR47814">
    <property type="entry name" value="PEPTIDYL-TRNA HYDROLASE ARFB"/>
    <property type="match status" value="1"/>
</dbReference>
<evidence type="ECO:0000256" key="8">
    <source>
        <dbReference type="ARBA" id="ARBA00063421"/>
    </source>
</evidence>
<dbReference type="InterPro" id="IPR045853">
    <property type="entry name" value="Pep_chain_release_fac_I_sf"/>
</dbReference>
<feature type="domain" description="Prokaryotic-type class I peptide chain release factors" evidence="12">
    <location>
        <begin position="22"/>
        <end position="38"/>
    </location>
</feature>
<dbReference type="PROSITE" id="PS00745">
    <property type="entry name" value="RF_PROK_I"/>
    <property type="match status" value="1"/>
</dbReference>
<protein>
    <recommendedName>
        <fullName evidence="9">Peptidyl-tRNA hydrolase ArfB</fullName>
        <ecNumber evidence="3">3.1.1.29</ecNumber>
    </recommendedName>
    <alternativeName>
        <fullName evidence="10">Alternative ribosome-rescue factor B</fullName>
    </alternativeName>
</protein>
<evidence type="ECO:0000259" key="12">
    <source>
        <dbReference type="PROSITE" id="PS00745"/>
    </source>
</evidence>
<evidence type="ECO:0000256" key="1">
    <source>
        <dbReference type="ARBA" id="ARBA00004496"/>
    </source>
</evidence>
<dbReference type="RefSeq" id="WP_116686492.1">
    <property type="nucleotide sequence ID" value="NZ_CAWNYD010000002.1"/>
</dbReference>
<dbReference type="GO" id="GO:0005737">
    <property type="term" value="C:cytoplasm"/>
    <property type="evidence" value="ECO:0007669"/>
    <property type="project" value="UniProtKB-SubCell"/>
</dbReference>
<dbReference type="EC" id="3.1.1.29" evidence="3"/>
<keyword evidence="4" id="KW-0963">Cytoplasm</keyword>
<dbReference type="PANTHER" id="PTHR47814:SF1">
    <property type="entry name" value="PEPTIDYL-TRNA HYDROLASE ARFB"/>
    <property type="match status" value="1"/>
</dbReference>
<keyword evidence="6" id="KW-0810">Translation regulation</keyword>
<reference evidence="13 14" key="1">
    <citation type="submission" date="2018-04" db="EMBL/GenBank/DDBJ databases">
        <title>Thalassorhabdus spongiae gen. nov., sp. nov., isolated from a marine sponge in South-West Iceland.</title>
        <authorList>
            <person name="Knobloch S."/>
            <person name="Daussin A."/>
            <person name="Johannsson R."/>
            <person name="Marteinsson V.T."/>
        </authorList>
    </citation>
    <scope>NUCLEOTIDE SEQUENCE [LARGE SCALE GENOMIC DNA]</scope>
    <source>
        <strain evidence="13 14">Hp12</strain>
    </source>
</reference>
<comment type="subcellular location">
    <subcellularLocation>
        <location evidence="1">Cytoplasm</location>
    </subcellularLocation>
</comment>
<dbReference type="GO" id="GO:0072344">
    <property type="term" value="P:rescue of stalled ribosome"/>
    <property type="evidence" value="ECO:0007669"/>
    <property type="project" value="TreeGrafter"/>
</dbReference>
<evidence type="ECO:0000256" key="5">
    <source>
        <dbReference type="ARBA" id="ARBA00022801"/>
    </source>
</evidence>
<dbReference type="EMBL" id="QDDL01000002">
    <property type="protein sequence ID" value="PVZ70421.1"/>
    <property type="molecule type" value="Genomic_DNA"/>
</dbReference>